<dbReference type="PROSITE" id="PS51444">
    <property type="entry name" value="FH2"/>
    <property type="match status" value="1"/>
</dbReference>
<dbReference type="GO" id="GO:0030866">
    <property type="term" value="P:cortical actin cytoskeleton organization"/>
    <property type="evidence" value="ECO:0007669"/>
    <property type="project" value="TreeGrafter"/>
</dbReference>
<sequence length="630" mass="68876">MLDEPDGHPDTQELWGSPEPVPVPRTPQSPGPRVLLQAQQSLGPEPKEPLTLPTPKTEPTKELPTRVPKLCIGDLDFSDLGEDEDQDMLNMESVEAVKGVPPPPPLLSGGPPPPPPPPPPPIKGPFPPPPPPAAPLPPSVLDGLALPTKRKTVKLFWRELKLAGGHAGSRSRFGPCSTLWACLEPVSVDTARLEHLFESRAKDILPSKKAGEGRRTMTTVLDPKRSNAINIGLTTLPPVHVIKAALLNFDEFAVSKDGIEEIAEPLFDLKVGMEQLVQNATFRCILATLLAVGNFLNGSQSSGFELSYLEKVSEVKDTVRRQSLLHHLCSLVLQTRPDSSDLYSEIPALTRCAKVDFELLTENLGQLECRSGAAEESLRDLAKHELAPALRARLTHFLAQCARRVAMLRVVHRRVCNRFHAFLLYLGYTAQAAREVRIMQFCHTLREFALEYRTCRERVLQQQQKRATYRERNKTRGRMITETEKFSGVAGETSSNPSVPVAVGSGPGRGDMDSHASMKSLLTSKPEDTTHSRRSRGQVQSSSPVMPIAVGPSTAPPEEPPGSSLPSDTSDEIMDLLVQSVTKSSPRALAARERKRSRGNRKSLRRTLKSGLGEDLVQALGLSKGPGLEV</sequence>
<name>A0A7J8CG71_ROUAE</name>
<feature type="domain" description="FH2" evidence="2">
    <location>
        <begin position="49"/>
        <end position="478"/>
    </location>
</feature>
<feature type="region of interest" description="Disordered" evidence="1">
    <location>
        <begin position="462"/>
        <end position="609"/>
    </location>
</feature>
<dbReference type="SUPFAM" id="SSF101447">
    <property type="entry name" value="Formin homology 2 domain (FH2 domain)"/>
    <property type="match status" value="1"/>
</dbReference>
<feature type="compositionally biased region" description="Pro residues" evidence="1">
    <location>
        <begin position="19"/>
        <end position="30"/>
    </location>
</feature>
<dbReference type="Pfam" id="PF02181">
    <property type="entry name" value="FH2"/>
    <property type="match status" value="1"/>
</dbReference>
<dbReference type="PANTHER" id="PTHR45920:SF2">
    <property type="entry name" value="FH1_FH2 DOMAIN-CONTAINING PROTEIN 1"/>
    <property type="match status" value="1"/>
</dbReference>
<dbReference type="GO" id="GO:0051015">
    <property type="term" value="F:actin filament binding"/>
    <property type="evidence" value="ECO:0007669"/>
    <property type="project" value="TreeGrafter"/>
</dbReference>
<dbReference type="GO" id="GO:0005856">
    <property type="term" value="C:cytoskeleton"/>
    <property type="evidence" value="ECO:0007669"/>
    <property type="project" value="TreeGrafter"/>
</dbReference>
<evidence type="ECO:0000256" key="1">
    <source>
        <dbReference type="SAM" id="MobiDB-lite"/>
    </source>
</evidence>
<organism evidence="3 4">
    <name type="scientific">Rousettus aegyptiacus</name>
    <name type="common">Egyptian fruit bat</name>
    <name type="synonym">Pteropus aegyptiacus</name>
    <dbReference type="NCBI Taxonomy" id="9407"/>
    <lineage>
        <taxon>Eukaryota</taxon>
        <taxon>Metazoa</taxon>
        <taxon>Chordata</taxon>
        <taxon>Craniata</taxon>
        <taxon>Vertebrata</taxon>
        <taxon>Euteleostomi</taxon>
        <taxon>Mammalia</taxon>
        <taxon>Eutheria</taxon>
        <taxon>Laurasiatheria</taxon>
        <taxon>Chiroptera</taxon>
        <taxon>Yinpterochiroptera</taxon>
        <taxon>Pteropodoidea</taxon>
        <taxon>Pteropodidae</taxon>
        <taxon>Rousettinae</taxon>
        <taxon>Rousettus</taxon>
    </lineage>
</organism>
<comment type="caution">
    <text evidence="3">The sequence shown here is derived from an EMBL/GenBank/DDBJ whole genome shotgun (WGS) entry which is preliminary data.</text>
</comment>
<dbReference type="Proteomes" id="UP000593571">
    <property type="component" value="Unassembled WGS sequence"/>
</dbReference>
<dbReference type="InterPro" id="IPR042201">
    <property type="entry name" value="FH2_Formin_sf"/>
</dbReference>
<gene>
    <name evidence="3" type="ORF">HJG63_005153</name>
</gene>
<accession>A0A7J8CG71</accession>
<dbReference type="EMBL" id="JACASE010000014">
    <property type="protein sequence ID" value="KAF6409827.1"/>
    <property type="molecule type" value="Genomic_DNA"/>
</dbReference>
<evidence type="ECO:0000313" key="4">
    <source>
        <dbReference type="Proteomes" id="UP000593571"/>
    </source>
</evidence>
<proteinExistence type="predicted"/>
<feature type="region of interest" description="Disordered" evidence="1">
    <location>
        <begin position="96"/>
        <end position="142"/>
    </location>
</feature>
<dbReference type="SMART" id="SM00498">
    <property type="entry name" value="FH2"/>
    <property type="match status" value="1"/>
</dbReference>
<protein>
    <submittedName>
        <fullName evidence="3">Formin homology 2 domain containing 1</fullName>
    </submittedName>
</protein>
<feature type="compositionally biased region" description="Basic and acidic residues" evidence="1">
    <location>
        <begin position="468"/>
        <end position="485"/>
    </location>
</feature>
<feature type="compositionally biased region" description="Basic residues" evidence="1">
    <location>
        <begin position="593"/>
        <end position="608"/>
    </location>
</feature>
<dbReference type="InterPro" id="IPR015425">
    <property type="entry name" value="FH2_Formin"/>
</dbReference>
<feature type="compositionally biased region" description="Pro residues" evidence="1">
    <location>
        <begin position="100"/>
        <end position="138"/>
    </location>
</feature>
<evidence type="ECO:0000313" key="3">
    <source>
        <dbReference type="EMBL" id="KAF6409827.1"/>
    </source>
</evidence>
<dbReference type="AlphaFoldDB" id="A0A7J8CG71"/>
<feature type="compositionally biased region" description="Basic and acidic residues" evidence="1">
    <location>
        <begin position="1"/>
        <end position="11"/>
    </location>
</feature>
<dbReference type="Gene3D" id="1.20.58.2220">
    <property type="entry name" value="Formin, FH2 domain"/>
    <property type="match status" value="2"/>
</dbReference>
<dbReference type="GO" id="GO:0005737">
    <property type="term" value="C:cytoplasm"/>
    <property type="evidence" value="ECO:0007669"/>
    <property type="project" value="TreeGrafter"/>
</dbReference>
<keyword evidence="4" id="KW-1185">Reference proteome</keyword>
<reference evidence="3 4" key="1">
    <citation type="journal article" date="2020" name="Nature">
        <title>Six reference-quality genomes reveal evolution of bat adaptations.</title>
        <authorList>
            <person name="Jebb D."/>
            <person name="Huang Z."/>
            <person name="Pippel M."/>
            <person name="Hughes G.M."/>
            <person name="Lavrichenko K."/>
            <person name="Devanna P."/>
            <person name="Winkler S."/>
            <person name="Jermiin L.S."/>
            <person name="Skirmuntt E.C."/>
            <person name="Katzourakis A."/>
            <person name="Burkitt-Gray L."/>
            <person name="Ray D.A."/>
            <person name="Sullivan K.A.M."/>
            <person name="Roscito J.G."/>
            <person name="Kirilenko B.M."/>
            <person name="Davalos L.M."/>
            <person name="Corthals A.P."/>
            <person name="Power M.L."/>
            <person name="Jones G."/>
            <person name="Ransome R.D."/>
            <person name="Dechmann D.K.N."/>
            <person name="Locatelli A.G."/>
            <person name="Puechmaille S.J."/>
            <person name="Fedrigo O."/>
            <person name="Jarvis E.D."/>
            <person name="Hiller M."/>
            <person name="Vernes S.C."/>
            <person name="Myers E.W."/>
            <person name="Teeling E.C."/>
        </authorList>
    </citation>
    <scope>NUCLEOTIDE SEQUENCE [LARGE SCALE GENOMIC DNA]</scope>
    <source>
        <strain evidence="3">MRouAeg1</strain>
        <tissue evidence="3">Muscle</tissue>
    </source>
</reference>
<dbReference type="PANTHER" id="PTHR45920">
    <property type="entry name" value="FORMIN HOMOLOGY 2 DOMAIN CONTAINING, ISOFORM I"/>
    <property type="match status" value="1"/>
</dbReference>
<feature type="region of interest" description="Disordered" evidence="1">
    <location>
        <begin position="1"/>
        <end position="67"/>
    </location>
</feature>
<evidence type="ECO:0000259" key="2">
    <source>
        <dbReference type="PROSITE" id="PS51444"/>
    </source>
</evidence>